<dbReference type="PANTHER" id="PTHR46889:SF4">
    <property type="entry name" value="TRANSPOSASE INSO FOR INSERTION SEQUENCE ELEMENT IS911B-RELATED"/>
    <property type="match status" value="1"/>
</dbReference>
<dbReference type="EMBL" id="AUZZ01011455">
    <property type="protein sequence ID" value="EQD26135.1"/>
    <property type="molecule type" value="Genomic_DNA"/>
</dbReference>
<dbReference type="InterPro" id="IPR025948">
    <property type="entry name" value="HTH-like_dom"/>
</dbReference>
<feature type="domain" description="Integrase catalytic" evidence="1">
    <location>
        <begin position="101"/>
        <end position="267"/>
    </location>
</feature>
<dbReference type="Pfam" id="PF13333">
    <property type="entry name" value="rve_2"/>
    <property type="match status" value="1"/>
</dbReference>
<proteinExistence type="predicted"/>
<protein>
    <submittedName>
        <fullName evidence="2">Transposase</fullName>
    </submittedName>
</protein>
<comment type="caution">
    <text evidence="2">The sequence shown here is derived from an EMBL/GenBank/DDBJ whole genome shotgun (WGS) entry which is preliminary data.</text>
</comment>
<dbReference type="InterPro" id="IPR001584">
    <property type="entry name" value="Integrase_cat-core"/>
</dbReference>
<dbReference type="GO" id="GO:0003676">
    <property type="term" value="F:nucleic acid binding"/>
    <property type="evidence" value="ECO:0007669"/>
    <property type="project" value="InterPro"/>
</dbReference>
<organism evidence="2">
    <name type="scientific">mine drainage metagenome</name>
    <dbReference type="NCBI Taxonomy" id="410659"/>
    <lineage>
        <taxon>unclassified sequences</taxon>
        <taxon>metagenomes</taxon>
        <taxon>ecological metagenomes</taxon>
    </lineage>
</organism>
<dbReference type="PROSITE" id="PS50994">
    <property type="entry name" value="INTEGRASE"/>
    <property type="match status" value="1"/>
</dbReference>
<reference evidence="2" key="1">
    <citation type="submission" date="2013-08" db="EMBL/GenBank/DDBJ databases">
        <authorList>
            <person name="Mendez C."/>
            <person name="Richter M."/>
            <person name="Ferrer M."/>
            <person name="Sanchez J."/>
        </authorList>
    </citation>
    <scope>NUCLEOTIDE SEQUENCE</scope>
</reference>
<dbReference type="InterPro" id="IPR048020">
    <property type="entry name" value="Transpos_IS3"/>
</dbReference>
<dbReference type="GO" id="GO:0015074">
    <property type="term" value="P:DNA integration"/>
    <property type="evidence" value="ECO:0007669"/>
    <property type="project" value="InterPro"/>
</dbReference>
<name>T0Z8P1_9ZZZZ</name>
<dbReference type="InterPro" id="IPR012337">
    <property type="entry name" value="RNaseH-like_sf"/>
</dbReference>
<dbReference type="Gene3D" id="3.30.420.10">
    <property type="entry name" value="Ribonuclease H-like superfamily/Ribonuclease H"/>
    <property type="match status" value="1"/>
</dbReference>
<dbReference type="InterPro" id="IPR036397">
    <property type="entry name" value="RNaseH_sf"/>
</dbReference>
<reference evidence="2" key="2">
    <citation type="journal article" date="2014" name="ISME J.">
        <title>Microbial stratification in low pH oxic and suboxic macroscopic growths along an acid mine drainage.</title>
        <authorList>
            <person name="Mendez-Garcia C."/>
            <person name="Mesa V."/>
            <person name="Sprenger R.R."/>
            <person name="Richter M."/>
            <person name="Diez M.S."/>
            <person name="Solano J."/>
            <person name="Bargiela R."/>
            <person name="Golyshina O.V."/>
            <person name="Manteca A."/>
            <person name="Ramos J.L."/>
            <person name="Gallego J.R."/>
            <person name="Llorente I."/>
            <person name="Martins Dos Santos V.A."/>
            <person name="Jensen O.N."/>
            <person name="Pelaez A.I."/>
            <person name="Sanchez J."/>
            <person name="Ferrer M."/>
        </authorList>
    </citation>
    <scope>NUCLEOTIDE SEQUENCE</scope>
</reference>
<dbReference type="SUPFAM" id="SSF53098">
    <property type="entry name" value="Ribonuclease H-like"/>
    <property type="match status" value="1"/>
</dbReference>
<evidence type="ECO:0000259" key="1">
    <source>
        <dbReference type="PROSITE" id="PS50994"/>
    </source>
</evidence>
<accession>T0Z8P1</accession>
<evidence type="ECO:0000313" key="2">
    <source>
        <dbReference type="EMBL" id="EQD26135.1"/>
    </source>
</evidence>
<dbReference type="InterPro" id="IPR050900">
    <property type="entry name" value="Transposase_IS3/IS150/IS904"/>
</dbReference>
<dbReference type="Pfam" id="PF00665">
    <property type="entry name" value="rve"/>
    <property type="match status" value="1"/>
</dbReference>
<sequence>MNSLIARGFSKSRASGLVGISRSMLYYNEKPREQRFDPDLEGRMKSLVEERPSYGSRRITAMLHRQGVLSGRNRIRRHMRHLNLMHSSKKTYRKKVPRILLVSRPNVMWETDFTKIYIEGEGWCHLSAYIDLCSRKIKGYLVSRMVRTAEMIQAADNALLNAFPDLKIPHLILRSDNGSQLTSRKYEEYLKSFGIYHETIHPHTPEEDAYIESYFGHFKEDYIYSREFKSFDEFSNYMDWAVNDYNSVRPHSSLNYLTPDEFESKILKDDAFRKEWIEKQKRRYENVEFLE</sequence>
<dbReference type="NCBIfam" id="NF033516">
    <property type="entry name" value="transpos_IS3"/>
    <property type="match status" value="1"/>
</dbReference>
<gene>
    <name evidence="2" type="ORF">B2A_15761</name>
</gene>
<dbReference type="AlphaFoldDB" id="T0Z8P1"/>
<dbReference type="PANTHER" id="PTHR46889">
    <property type="entry name" value="TRANSPOSASE INSF FOR INSERTION SEQUENCE IS3B-RELATED"/>
    <property type="match status" value="1"/>
</dbReference>
<dbReference type="Pfam" id="PF13276">
    <property type="entry name" value="HTH_21"/>
    <property type="match status" value="1"/>
</dbReference>